<dbReference type="KEGG" id="salf:SMD44_08787"/>
<organism evidence="2 3">
    <name type="scientific">Streptomyces alboflavus</name>
    <dbReference type="NCBI Taxonomy" id="67267"/>
    <lineage>
        <taxon>Bacteria</taxon>
        <taxon>Bacillati</taxon>
        <taxon>Actinomycetota</taxon>
        <taxon>Actinomycetes</taxon>
        <taxon>Kitasatosporales</taxon>
        <taxon>Streptomycetaceae</taxon>
        <taxon>Streptomyces</taxon>
    </lineage>
</organism>
<protein>
    <submittedName>
        <fullName evidence="2">NUDIX hydrolase</fullName>
    </submittedName>
</protein>
<evidence type="ECO:0000259" key="1">
    <source>
        <dbReference type="Pfam" id="PF00293"/>
    </source>
</evidence>
<proteinExistence type="predicted"/>
<sequence length="37" mass="3780">MTFIHQLKGPYAGSWLLPGGGIERGEAAEAAALRGGP</sequence>
<dbReference type="SUPFAM" id="SSF55811">
    <property type="entry name" value="Nudix"/>
    <property type="match status" value="1"/>
</dbReference>
<name>A0A1Z1WS90_9ACTN</name>
<dbReference type="GO" id="GO:0016787">
    <property type="term" value="F:hydrolase activity"/>
    <property type="evidence" value="ECO:0007669"/>
    <property type="project" value="UniProtKB-KW"/>
</dbReference>
<evidence type="ECO:0000313" key="2">
    <source>
        <dbReference type="EMBL" id="ARX89300.1"/>
    </source>
</evidence>
<dbReference type="EMBL" id="CP021748">
    <property type="protein sequence ID" value="ARX89300.1"/>
    <property type="molecule type" value="Genomic_DNA"/>
</dbReference>
<feature type="domain" description="Nudix hydrolase" evidence="1">
    <location>
        <begin position="5"/>
        <end position="34"/>
    </location>
</feature>
<dbReference type="Gene3D" id="3.90.79.10">
    <property type="entry name" value="Nucleoside Triphosphate Pyrophosphohydrolase"/>
    <property type="match status" value="1"/>
</dbReference>
<dbReference type="Proteomes" id="UP000195880">
    <property type="component" value="Chromosome"/>
</dbReference>
<gene>
    <name evidence="2" type="ORF">SMD44_08787</name>
</gene>
<evidence type="ECO:0000313" key="3">
    <source>
        <dbReference type="Proteomes" id="UP000195880"/>
    </source>
</evidence>
<dbReference type="eggNOG" id="COG1051">
    <property type="taxonomic scope" value="Bacteria"/>
</dbReference>
<dbReference type="InterPro" id="IPR015797">
    <property type="entry name" value="NUDIX_hydrolase-like_dom_sf"/>
</dbReference>
<keyword evidence="3" id="KW-1185">Reference proteome</keyword>
<dbReference type="RefSeq" id="WP_203348183.1">
    <property type="nucleotide sequence ID" value="NZ_CP021748.1"/>
</dbReference>
<reference evidence="2 3" key="1">
    <citation type="submission" date="2017-05" db="EMBL/GenBank/DDBJ databases">
        <title>Streptomyces alboflavus Genome sequencing and assembly.</title>
        <authorList>
            <person name="Wang Y."/>
            <person name="Du B."/>
            <person name="Ding Y."/>
            <person name="Liu H."/>
            <person name="Hou Q."/>
            <person name="Liu K."/>
            <person name="Wang C."/>
            <person name="Yao L."/>
        </authorList>
    </citation>
    <scope>NUCLEOTIDE SEQUENCE [LARGE SCALE GENOMIC DNA]</scope>
    <source>
        <strain evidence="2 3">MDJK44</strain>
    </source>
</reference>
<dbReference type="Pfam" id="PF00293">
    <property type="entry name" value="NUDIX"/>
    <property type="match status" value="1"/>
</dbReference>
<dbReference type="STRING" id="67267.GCA_000716675_05526"/>
<dbReference type="AlphaFoldDB" id="A0A1Z1WS90"/>
<keyword evidence="2" id="KW-0378">Hydrolase</keyword>
<dbReference type="InterPro" id="IPR000086">
    <property type="entry name" value="NUDIX_hydrolase_dom"/>
</dbReference>
<accession>A0A1Z1WS90</accession>